<accession>A0AA48KY64</accession>
<feature type="transmembrane region" description="Helical" evidence="8">
    <location>
        <begin position="345"/>
        <end position="369"/>
    </location>
</feature>
<dbReference type="InterPro" id="IPR001463">
    <property type="entry name" value="Na/Ala_symport"/>
</dbReference>
<keyword evidence="7 8" id="KW-0472">Membrane</keyword>
<gene>
    <name evidence="9" type="ORF">RsTaC01_1080</name>
</gene>
<keyword evidence="4 8" id="KW-1003">Cell membrane</keyword>
<evidence type="ECO:0000313" key="9">
    <source>
        <dbReference type="EMBL" id="BED93118.1"/>
    </source>
</evidence>
<evidence type="ECO:0000256" key="4">
    <source>
        <dbReference type="ARBA" id="ARBA00022475"/>
    </source>
</evidence>
<dbReference type="KEGG" id="ptrh:RsTaC01_1080"/>
<evidence type="ECO:0000256" key="3">
    <source>
        <dbReference type="ARBA" id="ARBA00022448"/>
    </source>
</evidence>
<sequence length="465" mass="50861">MPNLELFLLSISNFLYGNIVIFLLISCGVYFTIRTGFAQIIYFFESFKLAKEKTDKNQVSSLMALMISTASRVGTGTIAGVATALVTGGPGAIFWMCVMSLISSASSIVEGTLAQLYKTVNSNGSFRGGPAYYIEKGLKNKKFGILFSILMIISFAYGFNTLQSNTISSAMSYYIPYYQNSIWPIIFGLILTIVTGFIIFGGTERIGFISSYMVPVMAIVYLAIGWFIIIKNFSSVSTVLDTVFKNAFDFRSIISGFAGSALAMGIKRGLLTTEAGMGSAPNAVATASTSHPVKSGILQLLSVGIDTMICATTGFSVLFSEVNLHGGLDGVPLVQEVLKEQIGDIGIHFITFSIYTFAYSSIISNYCLAETNFLFLKDDKKILNTFRVSCLLPILIGCVASPTAVWNFADISMALMAIVNIISMILLSNKFMICFKDYKDQKKNNSDPKFKILDYKLDNIESVWK</sequence>
<keyword evidence="8" id="KW-0769">Symport</keyword>
<dbReference type="GO" id="GO:0005886">
    <property type="term" value="C:plasma membrane"/>
    <property type="evidence" value="ECO:0007669"/>
    <property type="project" value="UniProtKB-SubCell"/>
</dbReference>
<feature type="transmembrane region" description="Helical" evidence="8">
    <location>
        <begin position="20"/>
        <end position="44"/>
    </location>
</feature>
<feature type="transmembrane region" description="Helical" evidence="8">
    <location>
        <begin position="212"/>
        <end position="230"/>
    </location>
</feature>
<keyword evidence="3 8" id="KW-0813">Transport</keyword>
<evidence type="ECO:0000256" key="7">
    <source>
        <dbReference type="ARBA" id="ARBA00023136"/>
    </source>
</evidence>
<proteinExistence type="inferred from homology"/>
<feature type="transmembrane region" description="Helical" evidence="8">
    <location>
        <begin position="415"/>
        <end position="435"/>
    </location>
</feature>
<keyword evidence="5 8" id="KW-0812">Transmembrane</keyword>
<feature type="transmembrane region" description="Helical" evidence="8">
    <location>
        <begin position="390"/>
        <end position="409"/>
    </location>
</feature>
<feature type="transmembrane region" description="Helical" evidence="8">
    <location>
        <begin position="92"/>
        <end position="117"/>
    </location>
</feature>
<dbReference type="EMBL" id="AP027925">
    <property type="protein sequence ID" value="BED93118.1"/>
    <property type="molecule type" value="Genomic_DNA"/>
</dbReference>
<dbReference type="Gene3D" id="1.20.1740.10">
    <property type="entry name" value="Amino acid/polyamine transporter I"/>
    <property type="match status" value="1"/>
</dbReference>
<comment type="similarity">
    <text evidence="2 8">Belongs to the alanine or glycine:cation symporter (AGCS) (TC 2.A.25) family.</text>
</comment>
<feature type="transmembrane region" description="Helical" evidence="8">
    <location>
        <begin position="182"/>
        <end position="200"/>
    </location>
</feature>
<evidence type="ECO:0000256" key="5">
    <source>
        <dbReference type="ARBA" id="ARBA00022692"/>
    </source>
</evidence>
<dbReference type="Pfam" id="PF01235">
    <property type="entry name" value="Na_Ala_symp"/>
    <property type="match status" value="1"/>
</dbReference>
<evidence type="ECO:0000256" key="2">
    <source>
        <dbReference type="ARBA" id="ARBA00009261"/>
    </source>
</evidence>
<keyword evidence="6 8" id="KW-1133">Transmembrane helix</keyword>
<dbReference type="PANTHER" id="PTHR30330:SF1">
    <property type="entry name" value="AMINO-ACID CARRIER PROTEIN ALST"/>
    <property type="match status" value="1"/>
</dbReference>
<dbReference type="PRINTS" id="PR00175">
    <property type="entry name" value="NAALASMPORT"/>
</dbReference>
<organism evidence="9">
    <name type="scientific">Candidatus Paraimprobicoccus trichonymphae</name>
    <dbReference type="NCBI Taxonomy" id="3033793"/>
    <lineage>
        <taxon>Bacteria</taxon>
        <taxon>Bacillati</taxon>
        <taxon>Bacillota</taxon>
        <taxon>Clostridia</taxon>
        <taxon>Candidatus Paraimprobicoccus</taxon>
    </lineage>
</organism>
<feature type="transmembrane region" description="Helical" evidence="8">
    <location>
        <begin position="143"/>
        <end position="162"/>
    </location>
</feature>
<dbReference type="PIRSF" id="PIRSF006060">
    <property type="entry name" value="AA_transporter"/>
    <property type="match status" value="1"/>
</dbReference>
<dbReference type="PANTHER" id="PTHR30330">
    <property type="entry name" value="AGSS FAMILY TRANSPORTER, SODIUM-ALANINE"/>
    <property type="match status" value="1"/>
</dbReference>
<name>A0AA48KY64_9FIRM</name>
<feature type="transmembrane region" description="Helical" evidence="8">
    <location>
        <begin position="250"/>
        <end position="266"/>
    </location>
</feature>
<reference evidence="9" key="1">
    <citation type="journal article" date="2023" name="ISME J.">
        <title>Emergence of putative energy parasites within Clostridia revealed by genome analysis of a novel endosymbiotic clade.</title>
        <authorList>
            <person name="Takahashi K."/>
            <person name="Kuwahara H."/>
            <person name="Horikawa Y."/>
            <person name="Izawa K."/>
            <person name="Kato D."/>
            <person name="Inagaki T."/>
            <person name="Yuki M."/>
            <person name="Ohkuma M."/>
            <person name="Hongoh Y."/>
        </authorList>
    </citation>
    <scope>NUCLEOTIDE SEQUENCE</scope>
    <source>
        <strain evidence="9">RsTa-C01</strain>
    </source>
</reference>
<comment type="subcellular location">
    <subcellularLocation>
        <location evidence="1 8">Cell membrane</location>
        <topology evidence="1 8">Multi-pass membrane protein</topology>
    </subcellularLocation>
</comment>
<evidence type="ECO:0000256" key="6">
    <source>
        <dbReference type="ARBA" id="ARBA00022989"/>
    </source>
</evidence>
<protein>
    <submittedName>
        <fullName evidence="9">Alanine:cation symporter family protein</fullName>
    </submittedName>
</protein>
<evidence type="ECO:0000256" key="8">
    <source>
        <dbReference type="RuleBase" id="RU363064"/>
    </source>
</evidence>
<evidence type="ECO:0000256" key="1">
    <source>
        <dbReference type="ARBA" id="ARBA00004651"/>
    </source>
</evidence>
<feature type="transmembrane region" description="Helical" evidence="8">
    <location>
        <begin position="297"/>
        <end position="319"/>
    </location>
</feature>
<dbReference type="GO" id="GO:0005283">
    <property type="term" value="F:amino acid:sodium symporter activity"/>
    <property type="evidence" value="ECO:0007669"/>
    <property type="project" value="InterPro"/>
</dbReference>
<dbReference type="Proteomes" id="UP001335720">
    <property type="component" value="Chromosome"/>
</dbReference>
<feature type="transmembrane region" description="Helical" evidence="8">
    <location>
        <begin position="65"/>
        <end position="86"/>
    </location>
</feature>
<dbReference type="NCBIfam" id="TIGR00835">
    <property type="entry name" value="agcS"/>
    <property type="match status" value="1"/>
</dbReference>
<dbReference type="AlphaFoldDB" id="A0AA48KY64"/>